<dbReference type="GO" id="GO:0016747">
    <property type="term" value="F:acyltransferase activity, transferring groups other than amino-acyl groups"/>
    <property type="evidence" value="ECO:0007669"/>
    <property type="project" value="InterPro"/>
</dbReference>
<evidence type="ECO:0000313" key="4">
    <source>
        <dbReference type="EMBL" id="KRL21049.1"/>
    </source>
</evidence>
<evidence type="ECO:0000256" key="2">
    <source>
        <dbReference type="ARBA" id="ARBA00023315"/>
    </source>
</evidence>
<evidence type="ECO:0000313" key="5">
    <source>
        <dbReference type="Proteomes" id="UP000051311"/>
    </source>
</evidence>
<dbReference type="CDD" id="cd04301">
    <property type="entry name" value="NAT_SF"/>
    <property type="match status" value="1"/>
</dbReference>
<dbReference type="AlphaFoldDB" id="A0A0R1NML9"/>
<dbReference type="STRING" id="1423748.FC37_GL001529"/>
<comment type="caution">
    <text evidence="4">The sequence shown here is derived from an EMBL/GenBank/DDBJ whole genome shotgun (WGS) entry which is preliminary data.</text>
</comment>
<organism evidence="4 5">
    <name type="scientific">Lactobacillus gallinarum DSM 10532 = JCM 2011</name>
    <dbReference type="NCBI Taxonomy" id="1423748"/>
    <lineage>
        <taxon>Bacteria</taxon>
        <taxon>Bacillati</taxon>
        <taxon>Bacillota</taxon>
        <taxon>Bacilli</taxon>
        <taxon>Lactobacillales</taxon>
        <taxon>Lactobacillaceae</taxon>
        <taxon>Lactobacillus</taxon>
    </lineage>
</organism>
<keyword evidence="1" id="KW-0808">Transferase</keyword>
<name>A0A0R1NML9_9LACO</name>
<dbReference type="Gene3D" id="3.40.630.30">
    <property type="match status" value="1"/>
</dbReference>
<dbReference type="InterPro" id="IPR016181">
    <property type="entry name" value="Acyl_CoA_acyltransferase"/>
</dbReference>
<dbReference type="EMBL" id="AZEL01000050">
    <property type="protein sequence ID" value="KRL21049.1"/>
    <property type="molecule type" value="Genomic_DNA"/>
</dbReference>
<accession>A0A0R1NML9</accession>
<feature type="domain" description="N-acetyltransferase" evidence="3">
    <location>
        <begin position="1"/>
        <end position="165"/>
    </location>
</feature>
<reference evidence="4 5" key="1">
    <citation type="journal article" date="2015" name="Genome Announc.">
        <title>Expanding the biotechnology potential of lactobacilli through comparative genomics of 213 strains and associated genera.</title>
        <authorList>
            <person name="Sun Z."/>
            <person name="Harris H.M."/>
            <person name="McCann A."/>
            <person name="Guo C."/>
            <person name="Argimon S."/>
            <person name="Zhang W."/>
            <person name="Yang X."/>
            <person name="Jeffery I.B."/>
            <person name="Cooney J.C."/>
            <person name="Kagawa T.F."/>
            <person name="Liu W."/>
            <person name="Song Y."/>
            <person name="Salvetti E."/>
            <person name="Wrobel A."/>
            <person name="Rasinkangas P."/>
            <person name="Parkhill J."/>
            <person name="Rea M.C."/>
            <person name="O'Sullivan O."/>
            <person name="Ritari J."/>
            <person name="Douillard F.P."/>
            <person name="Paul Ross R."/>
            <person name="Yang R."/>
            <person name="Briner A.E."/>
            <person name="Felis G.E."/>
            <person name="de Vos W.M."/>
            <person name="Barrangou R."/>
            <person name="Klaenhammer T.R."/>
            <person name="Caufield P.W."/>
            <person name="Cui Y."/>
            <person name="Zhang H."/>
            <person name="O'Toole P.W."/>
        </authorList>
    </citation>
    <scope>NUCLEOTIDE SEQUENCE [LARGE SCALE GENOMIC DNA]</scope>
    <source>
        <strain evidence="4 5">DSM 10532</strain>
    </source>
</reference>
<protein>
    <recommendedName>
        <fullName evidence="3">N-acetyltransferase domain-containing protein</fullName>
    </recommendedName>
</protein>
<evidence type="ECO:0000259" key="3">
    <source>
        <dbReference type="PROSITE" id="PS51186"/>
    </source>
</evidence>
<keyword evidence="2" id="KW-0012">Acyltransferase</keyword>
<dbReference type="PATRIC" id="fig|1423748.3.peg.1592"/>
<dbReference type="PANTHER" id="PTHR43420">
    <property type="entry name" value="ACETYLTRANSFERASE"/>
    <property type="match status" value="1"/>
</dbReference>
<dbReference type="InterPro" id="IPR000182">
    <property type="entry name" value="GNAT_dom"/>
</dbReference>
<dbReference type="RefSeq" id="WP_025005416.1">
    <property type="nucleotide sequence ID" value="NZ_AZEL01000050.1"/>
</dbReference>
<gene>
    <name evidence="4" type="ORF">FC37_GL001529</name>
</gene>
<dbReference type="Proteomes" id="UP000051311">
    <property type="component" value="Unassembled WGS sequence"/>
</dbReference>
<dbReference type="Pfam" id="PF00583">
    <property type="entry name" value="Acetyltransf_1"/>
    <property type="match status" value="1"/>
</dbReference>
<sequence length="166" mass="19467">MIIKPLIFEDEAKETSQLFQKCWQDTYKNILPDVFLDNIPENAWVKRLNESGRHNLIFVDDDNQIRAAVSYGRPRDTRMLGCGELMALYVEPNFQGFNIGKTLLNAAENELKKMGYGKIYLWCIDGDENARQFFEHFGWINNATEKFVEIAGKEYKYLLYQKNLHD</sequence>
<evidence type="ECO:0000256" key="1">
    <source>
        <dbReference type="ARBA" id="ARBA00022679"/>
    </source>
</evidence>
<dbReference type="eggNOG" id="COG0456">
    <property type="taxonomic scope" value="Bacteria"/>
</dbReference>
<proteinExistence type="predicted"/>
<dbReference type="SUPFAM" id="SSF55729">
    <property type="entry name" value="Acyl-CoA N-acyltransferases (Nat)"/>
    <property type="match status" value="1"/>
</dbReference>
<dbReference type="OrthoDB" id="5292888at2"/>
<dbReference type="InterPro" id="IPR050680">
    <property type="entry name" value="YpeA/RimI_acetyltransf"/>
</dbReference>
<dbReference type="PROSITE" id="PS51186">
    <property type="entry name" value="GNAT"/>
    <property type="match status" value="1"/>
</dbReference>